<feature type="non-terminal residue" evidence="8">
    <location>
        <position position="136"/>
    </location>
</feature>
<feature type="compositionally biased region" description="Polar residues" evidence="6">
    <location>
        <begin position="1"/>
        <end position="18"/>
    </location>
</feature>
<keyword evidence="4" id="KW-1133">Transmembrane helix</keyword>
<feature type="domain" description="ABC transporter" evidence="7">
    <location>
        <begin position="75"/>
        <end position="131"/>
    </location>
</feature>
<dbReference type="GO" id="GO:0016020">
    <property type="term" value="C:membrane"/>
    <property type="evidence" value="ECO:0007669"/>
    <property type="project" value="UniProtKB-SubCell"/>
</dbReference>
<evidence type="ECO:0000256" key="1">
    <source>
        <dbReference type="ARBA" id="ARBA00004141"/>
    </source>
</evidence>
<reference evidence="8" key="1">
    <citation type="submission" date="2019-06" db="EMBL/GenBank/DDBJ databases">
        <title>Genomics analysis of Aphanomyces spp. identifies a new class of oomycete effector associated with host adaptation.</title>
        <authorList>
            <person name="Gaulin E."/>
        </authorList>
    </citation>
    <scope>NUCLEOTIDE SEQUENCE</scope>
    <source>
        <strain evidence="8">CBS 578.67</strain>
    </source>
</reference>
<dbReference type="InterPro" id="IPR003439">
    <property type="entry name" value="ABC_transporter-like_ATP-bd"/>
</dbReference>
<dbReference type="Pfam" id="PF00005">
    <property type="entry name" value="ABC_tran"/>
    <property type="match status" value="1"/>
</dbReference>
<dbReference type="PANTHER" id="PTHR48041">
    <property type="entry name" value="ABC TRANSPORTER G FAMILY MEMBER 28"/>
    <property type="match status" value="1"/>
</dbReference>
<dbReference type="InterPro" id="IPR027417">
    <property type="entry name" value="P-loop_NTPase"/>
</dbReference>
<feature type="region of interest" description="Disordered" evidence="6">
    <location>
        <begin position="1"/>
        <end position="43"/>
    </location>
</feature>
<accession>A0A6A4ZFG6</accession>
<dbReference type="InterPro" id="IPR050352">
    <property type="entry name" value="ABCG_transporters"/>
</dbReference>
<dbReference type="EMBL" id="VJMH01001123">
    <property type="protein sequence ID" value="KAF0713093.1"/>
    <property type="molecule type" value="Genomic_DNA"/>
</dbReference>
<dbReference type="GO" id="GO:0042626">
    <property type="term" value="F:ATPase-coupled transmembrane transporter activity"/>
    <property type="evidence" value="ECO:0007669"/>
    <property type="project" value="TreeGrafter"/>
</dbReference>
<dbReference type="Gene3D" id="3.40.50.300">
    <property type="entry name" value="P-loop containing nucleotide triphosphate hydrolases"/>
    <property type="match status" value="1"/>
</dbReference>
<proteinExistence type="predicted"/>
<evidence type="ECO:0000256" key="2">
    <source>
        <dbReference type="ARBA" id="ARBA00022448"/>
    </source>
</evidence>
<evidence type="ECO:0000256" key="5">
    <source>
        <dbReference type="ARBA" id="ARBA00023136"/>
    </source>
</evidence>
<evidence type="ECO:0000259" key="7">
    <source>
        <dbReference type="Pfam" id="PF00005"/>
    </source>
</evidence>
<evidence type="ECO:0000256" key="6">
    <source>
        <dbReference type="SAM" id="MobiDB-lite"/>
    </source>
</evidence>
<dbReference type="SUPFAM" id="SSF52540">
    <property type="entry name" value="P-loop containing nucleoside triphosphate hydrolases"/>
    <property type="match status" value="1"/>
</dbReference>
<name>A0A6A4ZFG6_9STRA</name>
<protein>
    <recommendedName>
        <fullName evidence="7">ABC transporter domain-containing protein</fullName>
    </recommendedName>
</protein>
<sequence>MASTETPPSDSHFVTISTPKVGDIDIPPPAARPSQGSPGKSHLRKVPKLAIEWQIDELSAQITKGRGVTETKVILKNVNGLASAGQLVVIMGPSGAGKSSMLDIIAGRNKDFKGHVKVNGLPWSKELNKRACYVMQ</sequence>
<comment type="subcellular location">
    <subcellularLocation>
        <location evidence="1">Membrane</location>
        <topology evidence="1">Multi-pass membrane protein</topology>
    </subcellularLocation>
</comment>
<keyword evidence="2" id="KW-0813">Transport</keyword>
<evidence type="ECO:0000256" key="4">
    <source>
        <dbReference type="ARBA" id="ARBA00022989"/>
    </source>
</evidence>
<evidence type="ECO:0000256" key="3">
    <source>
        <dbReference type="ARBA" id="ARBA00022692"/>
    </source>
</evidence>
<organism evidence="8">
    <name type="scientific">Aphanomyces stellatus</name>
    <dbReference type="NCBI Taxonomy" id="120398"/>
    <lineage>
        <taxon>Eukaryota</taxon>
        <taxon>Sar</taxon>
        <taxon>Stramenopiles</taxon>
        <taxon>Oomycota</taxon>
        <taxon>Saprolegniomycetes</taxon>
        <taxon>Saprolegniales</taxon>
        <taxon>Verrucalvaceae</taxon>
        <taxon>Aphanomyces</taxon>
    </lineage>
</organism>
<dbReference type="OrthoDB" id="66620at2759"/>
<keyword evidence="3" id="KW-0812">Transmembrane</keyword>
<gene>
    <name evidence="8" type="ORF">As57867_004506</name>
</gene>
<keyword evidence="5" id="KW-0472">Membrane</keyword>
<evidence type="ECO:0000313" key="8">
    <source>
        <dbReference type="EMBL" id="KAF0713093.1"/>
    </source>
</evidence>
<dbReference type="AlphaFoldDB" id="A0A6A4ZFG6"/>
<dbReference type="GO" id="GO:0005524">
    <property type="term" value="F:ATP binding"/>
    <property type="evidence" value="ECO:0007669"/>
    <property type="project" value="InterPro"/>
</dbReference>
<dbReference type="GO" id="GO:0016887">
    <property type="term" value="F:ATP hydrolysis activity"/>
    <property type="evidence" value="ECO:0007669"/>
    <property type="project" value="InterPro"/>
</dbReference>
<dbReference type="PANTHER" id="PTHR48041:SF139">
    <property type="entry name" value="PROTEIN SCARLET"/>
    <property type="match status" value="1"/>
</dbReference>
<comment type="caution">
    <text evidence="8">The sequence shown here is derived from an EMBL/GenBank/DDBJ whole genome shotgun (WGS) entry which is preliminary data.</text>
</comment>